<evidence type="ECO:0000256" key="1">
    <source>
        <dbReference type="SAM" id="MobiDB-lite"/>
    </source>
</evidence>
<reference evidence="3" key="2">
    <citation type="submission" date="2013-12" db="EMBL/GenBank/DDBJ databases">
        <title>Evolution of pathogenesis and genome organization in the Tremellales.</title>
        <authorList>
            <person name="Cuomo C."/>
            <person name="Litvintseva A."/>
            <person name="Heitman J."/>
            <person name="Chen Y."/>
            <person name="Sun S."/>
            <person name="Springer D."/>
            <person name="Dromer F."/>
            <person name="Young S."/>
            <person name="Zeng Q."/>
            <person name="Chapman S."/>
            <person name="Gujja S."/>
            <person name="Saif S."/>
            <person name="Birren B."/>
        </authorList>
    </citation>
    <scope>NUCLEOTIDE SEQUENCE [LARGE SCALE GENOMIC DNA]</scope>
    <source>
        <strain evidence="3">BCC8398</strain>
    </source>
</reference>
<organism evidence="2 3">
    <name type="scientific">Kwoniella heveanensis BCC8398</name>
    <dbReference type="NCBI Taxonomy" id="1296120"/>
    <lineage>
        <taxon>Eukaryota</taxon>
        <taxon>Fungi</taxon>
        <taxon>Dikarya</taxon>
        <taxon>Basidiomycota</taxon>
        <taxon>Agaricomycotina</taxon>
        <taxon>Tremellomycetes</taxon>
        <taxon>Tremellales</taxon>
        <taxon>Cryptococcaceae</taxon>
        <taxon>Kwoniella</taxon>
    </lineage>
</organism>
<feature type="region of interest" description="Disordered" evidence="1">
    <location>
        <begin position="38"/>
        <end position="90"/>
    </location>
</feature>
<dbReference type="AlphaFoldDB" id="A0A1B9GLD6"/>
<name>A0A1B9GLD6_9TREE</name>
<evidence type="ECO:0000313" key="3">
    <source>
        <dbReference type="Proteomes" id="UP000092666"/>
    </source>
</evidence>
<evidence type="ECO:0000313" key="2">
    <source>
        <dbReference type="EMBL" id="OCF31880.1"/>
    </source>
</evidence>
<protein>
    <submittedName>
        <fullName evidence="2">Uncharacterized protein</fullName>
    </submittedName>
</protein>
<accession>A0A1B9GLD6</accession>
<dbReference type="EMBL" id="KI669512">
    <property type="protein sequence ID" value="OCF31880.1"/>
    <property type="molecule type" value="Genomic_DNA"/>
</dbReference>
<feature type="compositionally biased region" description="Basic and acidic residues" evidence="1">
    <location>
        <begin position="38"/>
        <end position="54"/>
    </location>
</feature>
<dbReference type="Proteomes" id="UP000092666">
    <property type="component" value="Unassembled WGS sequence"/>
</dbReference>
<sequence length="90" mass="10251">MKRYKDHQGLRKAMEKFGWTIGRAEEVVAKALHKVREAKARKEMEEAEVKESSEGRGGSSWSRGGRQVLSPGRIPSEDPEWIRRGQVSND</sequence>
<reference evidence="2 3" key="1">
    <citation type="submission" date="2013-07" db="EMBL/GenBank/DDBJ databases">
        <title>The Genome Sequence of Cryptococcus heveanensis BCC8398.</title>
        <authorList>
            <consortium name="The Broad Institute Genome Sequencing Platform"/>
            <person name="Cuomo C."/>
            <person name="Litvintseva A."/>
            <person name="Chen Y."/>
            <person name="Heitman J."/>
            <person name="Sun S."/>
            <person name="Springer D."/>
            <person name="Dromer F."/>
            <person name="Young S.K."/>
            <person name="Zeng Q."/>
            <person name="Gargeya S."/>
            <person name="Fitzgerald M."/>
            <person name="Abouelleil A."/>
            <person name="Alvarado L."/>
            <person name="Berlin A.M."/>
            <person name="Chapman S.B."/>
            <person name="Dewar J."/>
            <person name="Goldberg J."/>
            <person name="Griggs A."/>
            <person name="Gujja S."/>
            <person name="Hansen M."/>
            <person name="Howarth C."/>
            <person name="Imamovic A."/>
            <person name="Larimer J."/>
            <person name="McCowan C."/>
            <person name="Murphy C."/>
            <person name="Pearson M."/>
            <person name="Priest M."/>
            <person name="Roberts A."/>
            <person name="Saif S."/>
            <person name="Shea T."/>
            <person name="Sykes S."/>
            <person name="Wortman J."/>
            <person name="Nusbaum C."/>
            <person name="Birren B."/>
        </authorList>
    </citation>
    <scope>NUCLEOTIDE SEQUENCE [LARGE SCALE GENOMIC DNA]</scope>
    <source>
        <strain evidence="2 3">BCC8398</strain>
    </source>
</reference>
<proteinExistence type="predicted"/>
<keyword evidence="3" id="KW-1185">Reference proteome</keyword>
<gene>
    <name evidence="2" type="ORF">I316_06478</name>
</gene>